<dbReference type="GO" id="GO:0005615">
    <property type="term" value="C:extracellular space"/>
    <property type="evidence" value="ECO:0007669"/>
    <property type="project" value="TreeGrafter"/>
</dbReference>
<dbReference type="SUPFAM" id="SSF63737">
    <property type="entry name" value="Leukotriene A4 hydrolase N-terminal domain"/>
    <property type="match status" value="2"/>
</dbReference>
<dbReference type="InterPro" id="IPR024571">
    <property type="entry name" value="ERAP1-like_C_dom"/>
</dbReference>
<dbReference type="InterPro" id="IPR027268">
    <property type="entry name" value="Peptidase_M4/M1_CTD_sf"/>
</dbReference>
<dbReference type="FunFam" id="2.60.40.1730:FF:000012">
    <property type="entry name" value="Aminopeptidase N"/>
    <property type="match status" value="2"/>
</dbReference>
<organism evidence="24 25">
    <name type="scientific">Elysia crispata</name>
    <name type="common">lettuce slug</name>
    <dbReference type="NCBI Taxonomy" id="231223"/>
    <lineage>
        <taxon>Eukaryota</taxon>
        <taxon>Metazoa</taxon>
        <taxon>Spiralia</taxon>
        <taxon>Lophotrochozoa</taxon>
        <taxon>Mollusca</taxon>
        <taxon>Gastropoda</taxon>
        <taxon>Heterobranchia</taxon>
        <taxon>Euthyneura</taxon>
        <taxon>Panpulmonata</taxon>
        <taxon>Sacoglossa</taxon>
        <taxon>Placobranchoidea</taxon>
        <taxon>Plakobranchidae</taxon>
        <taxon>Elysia</taxon>
    </lineage>
</organism>
<keyword evidence="15" id="KW-1015">Disulfide bond</keyword>
<dbReference type="GO" id="GO:0042277">
    <property type="term" value="F:peptide binding"/>
    <property type="evidence" value="ECO:0007669"/>
    <property type="project" value="TreeGrafter"/>
</dbReference>
<dbReference type="Gene3D" id="1.10.390.10">
    <property type="entry name" value="Neutral Protease Domain 2"/>
    <property type="match status" value="2"/>
</dbReference>
<keyword evidence="16" id="KW-0325">Glycoprotein</keyword>
<keyword evidence="7 20" id="KW-0812">Transmembrane</keyword>
<keyword evidence="6" id="KW-0645">Protease</keyword>
<evidence type="ECO:0000256" key="13">
    <source>
        <dbReference type="ARBA" id="ARBA00023049"/>
    </source>
</evidence>
<feature type="domain" description="Peptidase M1 membrane alanine aminopeptidase" evidence="21">
    <location>
        <begin position="392"/>
        <end position="615"/>
    </location>
</feature>
<dbReference type="CDD" id="cd09601">
    <property type="entry name" value="M1_APN-Q_like"/>
    <property type="match status" value="2"/>
</dbReference>
<feature type="domain" description="Aminopeptidase N-like N-terminal" evidence="23">
    <location>
        <begin position="1079"/>
        <end position="1275"/>
    </location>
</feature>
<dbReference type="InterPro" id="IPR014782">
    <property type="entry name" value="Peptidase_M1_dom"/>
</dbReference>
<name>A0AAE0ZX01_9GAST</name>
<dbReference type="InterPro" id="IPR034016">
    <property type="entry name" value="M1_APN-typ"/>
</dbReference>
<evidence type="ECO:0008006" key="26">
    <source>
        <dbReference type="Google" id="ProtNLM"/>
    </source>
</evidence>
<feature type="site" description="Transition state stabilizer" evidence="19">
    <location>
        <position position="1468"/>
    </location>
</feature>
<dbReference type="GO" id="GO:0005886">
    <property type="term" value="C:plasma membrane"/>
    <property type="evidence" value="ECO:0007669"/>
    <property type="project" value="UniProtKB-SubCell"/>
</dbReference>
<dbReference type="PANTHER" id="PTHR11533">
    <property type="entry name" value="PROTEASE M1 ZINC METALLOPROTEASE"/>
    <property type="match status" value="1"/>
</dbReference>
<evidence type="ECO:0000256" key="14">
    <source>
        <dbReference type="ARBA" id="ARBA00023136"/>
    </source>
</evidence>
<evidence type="ECO:0000259" key="22">
    <source>
        <dbReference type="Pfam" id="PF11838"/>
    </source>
</evidence>
<keyword evidence="8 18" id="KW-0479">Metal-binding</keyword>
<evidence type="ECO:0000256" key="4">
    <source>
        <dbReference type="ARBA" id="ARBA00022438"/>
    </source>
</evidence>
<comment type="similarity">
    <text evidence="3">Belongs to the peptidase M1 family.</text>
</comment>
<evidence type="ECO:0000256" key="9">
    <source>
        <dbReference type="ARBA" id="ARBA00022801"/>
    </source>
</evidence>
<dbReference type="EMBL" id="JAWDGP010003173">
    <property type="protein sequence ID" value="KAK3776842.1"/>
    <property type="molecule type" value="Genomic_DNA"/>
</dbReference>
<dbReference type="GO" id="GO:0043171">
    <property type="term" value="P:peptide catabolic process"/>
    <property type="evidence" value="ECO:0007669"/>
    <property type="project" value="TreeGrafter"/>
</dbReference>
<evidence type="ECO:0000256" key="18">
    <source>
        <dbReference type="PIRSR" id="PIRSR634016-3"/>
    </source>
</evidence>
<evidence type="ECO:0000256" key="11">
    <source>
        <dbReference type="ARBA" id="ARBA00022968"/>
    </source>
</evidence>
<feature type="domain" description="Peptidase M1 membrane alanine aminopeptidase" evidence="21">
    <location>
        <begin position="1311"/>
        <end position="1532"/>
    </location>
</feature>
<dbReference type="GO" id="GO:0008270">
    <property type="term" value="F:zinc ion binding"/>
    <property type="evidence" value="ECO:0007669"/>
    <property type="project" value="InterPro"/>
</dbReference>
<evidence type="ECO:0000256" key="15">
    <source>
        <dbReference type="ARBA" id="ARBA00023157"/>
    </source>
</evidence>
<keyword evidence="25" id="KW-1185">Reference proteome</keyword>
<keyword evidence="11" id="KW-0735">Signal-anchor</keyword>
<comment type="subcellular location">
    <subcellularLocation>
        <location evidence="1">Cell membrane</location>
    </subcellularLocation>
    <subcellularLocation>
        <location evidence="2">Membrane</location>
        <topology evidence="2">Single-pass type II membrane protein</topology>
    </subcellularLocation>
</comment>
<evidence type="ECO:0000256" key="1">
    <source>
        <dbReference type="ARBA" id="ARBA00004236"/>
    </source>
</evidence>
<evidence type="ECO:0000256" key="20">
    <source>
        <dbReference type="SAM" id="Phobius"/>
    </source>
</evidence>
<feature type="domain" description="ERAP1-like C-terminal" evidence="22">
    <location>
        <begin position="1627"/>
        <end position="1951"/>
    </location>
</feature>
<dbReference type="InterPro" id="IPR045357">
    <property type="entry name" value="Aminopeptidase_N-like_N"/>
</dbReference>
<keyword evidence="12 20" id="KW-1133">Transmembrane helix</keyword>
<evidence type="ECO:0000256" key="2">
    <source>
        <dbReference type="ARBA" id="ARBA00004606"/>
    </source>
</evidence>
<dbReference type="FunFam" id="1.10.390.10:FF:000016">
    <property type="entry name" value="Glutamyl aminopeptidase"/>
    <property type="match status" value="1"/>
</dbReference>
<proteinExistence type="inferred from homology"/>
<comment type="caution">
    <text evidence="24">The sequence shown here is derived from an EMBL/GenBank/DDBJ whole genome shotgun (WGS) entry which is preliminary data.</text>
</comment>
<keyword evidence="9" id="KW-0378">Hydrolase</keyword>
<feature type="domain" description="Aminopeptidase N-like N-terminal" evidence="23">
    <location>
        <begin position="161"/>
        <end position="357"/>
    </location>
</feature>
<accession>A0AAE0ZX01</accession>
<keyword evidence="4" id="KW-0031">Aminopeptidase</keyword>
<evidence type="ECO:0000256" key="6">
    <source>
        <dbReference type="ARBA" id="ARBA00022670"/>
    </source>
</evidence>
<keyword evidence="14 20" id="KW-0472">Membrane</keyword>
<dbReference type="Gene3D" id="2.60.40.1730">
    <property type="entry name" value="tricorn interacting facor f3 domain"/>
    <property type="match status" value="2"/>
</dbReference>
<evidence type="ECO:0000256" key="17">
    <source>
        <dbReference type="PIRSR" id="PIRSR634016-1"/>
    </source>
</evidence>
<evidence type="ECO:0000256" key="12">
    <source>
        <dbReference type="ARBA" id="ARBA00022989"/>
    </source>
</evidence>
<feature type="binding site" evidence="18">
    <location>
        <position position="1382"/>
    </location>
    <ligand>
        <name>Zn(2+)</name>
        <dbReference type="ChEBI" id="CHEBI:29105"/>
        <note>catalytic</note>
    </ligand>
</feature>
<reference evidence="24" key="1">
    <citation type="journal article" date="2023" name="G3 (Bethesda)">
        <title>A reference genome for the long-term kleptoplast-retaining sea slug Elysia crispata morphotype clarki.</title>
        <authorList>
            <person name="Eastman K.E."/>
            <person name="Pendleton A.L."/>
            <person name="Shaikh M.A."/>
            <person name="Suttiyut T."/>
            <person name="Ogas R."/>
            <person name="Tomko P."/>
            <person name="Gavelis G."/>
            <person name="Widhalm J.R."/>
            <person name="Wisecaver J.H."/>
        </authorList>
    </citation>
    <scope>NUCLEOTIDE SEQUENCE</scope>
    <source>
        <strain evidence="24">ECLA1</strain>
    </source>
</reference>
<feature type="domain" description="ERAP1-like C-terminal" evidence="22">
    <location>
        <begin position="712"/>
        <end position="1033"/>
    </location>
</feature>
<evidence type="ECO:0000313" key="24">
    <source>
        <dbReference type="EMBL" id="KAK3776842.1"/>
    </source>
</evidence>
<dbReference type="Pfam" id="PF17900">
    <property type="entry name" value="Peptidase_M1_N"/>
    <property type="match status" value="2"/>
</dbReference>
<dbReference type="FunFam" id="2.60.40.1910:FF:000006">
    <property type="entry name" value="Aminopeptidase"/>
    <property type="match status" value="2"/>
</dbReference>
<evidence type="ECO:0000313" key="25">
    <source>
        <dbReference type="Proteomes" id="UP001283361"/>
    </source>
</evidence>
<dbReference type="FunFam" id="1.25.50.20:FF:000001">
    <property type="entry name" value="Aminopeptidase"/>
    <property type="match status" value="2"/>
</dbReference>
<dbReference type="GO" id="GO:0005737">
    <property type="term" value="C:cytoplasm"/>
    <property type="evidence" value="ECO:0007669"/>
    <property type="project" value="TreeGrafter"/>
</dbReference>
<dbReference type="GO" id="GO:0006508">
    <property type="term" value="P:proteolysis"/>
    <property type="evidence" value="ECO:0007669"/>
    <property type="project" value="UniProtKB-KW"/>
</dbReference>
<keyword evidence="13" id="KW-0482">Metalloprotease</keyword>
<dbReference type="InterPro" id="IPR050344">
    <property type="entry name" value="Peptidase_M1_aminopeptidases"/>
</dbReference>
<feature type="transmembrane region" description="Helical" evidence="20">
    <location>
        <begin position="41"/>
        <end position="67"/>
    </location>
</feature>
<sequence length="1974" mass="223398">MEKEIQGNEFLPAVTVAPANRYVDPDMSTTFSKSDSGGCRVSTAVGFLLTLLAILVAVGVGLIVHFAENHGKQDVVCKCEMSGGGMISAGLGAQTAPSSADLSKQCADFVDKGHNTEKICSKCKVDQSCSGASNVPTTPAPENTGQATTAVDMRLPDHLTPIHYDVEIQPFMYSDNPKDFTYKGKVKMLIHCNQAAANITLHTDLITVDSSSISIQGEIPSATDPTYVSLDRDEPRQFLILNLSDDLKVGTRYVLEMTYSAPMPSDMRGIYYSKYFSGGQTKYMMATQFGPTDARRAFPCFDEPALKATFNITLVRPDYLNSISNMPIVNSNKRFNENGITYVKDEYAQTPRMSSYLLALAVSDFDYTNATSESGIEYRAFSIRETVNETLYALDVGVKVIDQYQWYFQVHYPLPKQDMIAVPDFAAGAMENWGLIMYKQTAMLYKPGVSSQSNKERVATVVSHELAHMWFGDLVSPAWWDDIWLNEGFASFVEYMGIDHVHPDWNIFDKFVVLDLQPAFAFDGRVTSHPVIVVVNTPNEINAAFDTISYSKGAAIIRMMRHFLGEETFRNGITNYLKALEYDAAHHDRLWQSLTKQAADDGKSHIDVKSIMDTWTKQMNYPVVTVSCDPQSPGHVQVKQERFLEDPTAVDPGTFVSTFGYRWTIPVTLTTSQSPNFHTTDKDVMWMTKDQQTMTMDLGASKLPDCSDPDSWLLANVQQIGFYRVNYPAGNWRALANQLNSNHTMFPVVNRAQMIDDAFNLVKAGHLDLKTAMQTIEYLNKERDYIPWSTAVYALGYINTMVSLDSLKGPFERFMRSKLSDLYDSVGLDNTDASHGEIDARRVIANQACTYGIQSCLDAASDLFQQWMDKPEVNPIDVNLKTVVYCNAIRNGGWDEWSFALKMYNEATVATEQRDLLKALGCSSQPWILNHYLNLLIAAGSPIRAQDSYYVLSKVAESTIGRSLAWDFFRLNFDILASEYLTGTFGIPNAVDGVTEDFNTELELQELEDLISRESGQLGYGFRNFQQAVERTRANIRWKKQNLGVLEEYLNEGGFGNDVPSEATDAGKVNLRLPDHVTPVHYDVQLQPYMYSGKPENFSYNGMVRMIVRCNKPASNVTMHIDLINVDPSSVKFYGEAPMNSDPIYVSSEIDKVKQFLIVKLSHNMTVSRQYILEMAYSGKMPDDLRGVYYSKYSRNGTDKYMLTTQFQPTDARRAFPCFDEPGLKATFNITLVRPDYLKSLSNMPIIDNSTSFIEDGITYVKDVYQKSPRMSTYLLAFVVSDFDFIGNMTSNGVEYRAYAIPESISQAQHALEVGVQLLPKYEELYQIGYPLPKQDMIAVPDFEAGAMENWGLITYRETAMLYDPAVSSESDKEYVAIVIAHELAHMWFGDLVTPAWWDDLWLNEGFATFVENLGVDMAFPEWKMFEKFGLSVVQRAMDYDGRVTSHPIIVEVNTPDEINEIFDYISYEKSGSIIRMMRHFLSPGTFDRGVTAYLKSLEYEAATHNDLWAALTKQASDEGKNYDVKDIMDTWTQQMNFPLVTLSRDPSNPNQVHVIQERFLVDKASEDPMTYKSPYGYQWTIPLTVTSSERPDFNLTDKDVQWIDKTEQSKYITFDNLPALTNASGWILANVQQLGFYRVNYQVSNWKSLAEQLNIDHQVIATSNRAQLLDDAFNLAKSGHLGLDTALLMIDYLDKERDYVPWSAAIGELGYIKRMLVLDSLYAPFQSFMLDKLKPAYDFYGLDNSNATHLEISARTKIAAQACSYGIQSCLDAASGSYKRWMESPGSNPVDVNLKSVVYCNAIRNGGWEEWQFGLEMYKKSQVATERDQLFSALSCASKPWILKYYLDLTLEENSPIRLQDLDYVIRYVSMETVGRPLAWQFIRDRFHELEKKFETNPDTLAVLIERVTTEFNTQFELEELQHFLDTKARKLATSQPASKRALTQVQTNIQWMTQNRPVLERFLKNSGYLQSL</sequence>
<evidence type="ECO:0000256" key="16">
    <source>
        <dbReference type="ARBA" id="ARBA00023180"/>
    </source>
</evidence>
<gene>
    <name evidence="24" type="ORF">RRG08_024616</name>
</gene>
<dbReference type="InterPro" id="IPR042097">
    <property type="entry name" value="Aminopeptidase_N-like_N_sf"/>
</dbReference>
<evidence type="ECO:0000259" key="21">
    <source>
        <dbReference type="Pfam" id="PF01433"/>
    </source>
</evidence>
<dbReference type="Gene3D" id="1.25.50.20">
    <property type="match status" value="2"/>
</dbReference>
<dbReference type="FunFam" id="1.10.390.10:FF:000006">
    <property type="entry name" value="Puromycin-sensitive aminopeptidase"/>
    <property type="match status" value="1"/>
</dbReference>
<evidence type="ECO:0000259" key="23">
    <source>
        <dbReference type="Pfam" id="PF17900"/>
    </source>
</evidence>
<dbReference type="SUPFAM" id="SSF55486">
    <property type="entry name" value="Metalloproteases ('zincins'), catalytic domain"/>
    <property type="match status" value="2"/>
</dbReference>
<dbReference type="Pfam" id="PF11838">
    <property type="entry name" value="ERAP1_C"/>
    <property type="match status" value="2"/>
</dbReference>
<evidence type="ECO:0000256" key="19">
    <source>
        <dbReference type="PIRSR" id="PIRSR634016-4"/>
    </source>
</evidence>
<protein>
    <recommendedName>
        <fullName evidence="26">Aminopeptidase N</fullName>
    </recommendedName>
</protein>
<evidence type="ECO:0000256" key="10">
    <source>
        <dbReference type="ARBA" id="ARBA00022833"/>
    </source>
</evidence>
<feature type="binding site" evidence="18">
    <location>
        <position position="1386"/>
    </location>
    <ligand>
        <name>Zn(2+)</name>
        <dbReference type="ChEBI" id="CHEBI:29105"/>
        <note>catalytic</note>
    </ligand>
</feature>
<dbReference type="Proteomes" id="UP001283361">
    <property type="component" value="Unassembled WGS sequence"/>
</dbReference>
<feature type="binding site" evidence="18">
    <location>
        <position position="1405"/>
    </location>
    <ligand>
        <name>Zn(2+)</name>
        <dbReference type="ChEBI" id="CHEBI:29105"/>
        <note>catalytic</note>
    </ligand>
</feature>
<dbReference type="InterPro" id="IPR001930">
    <property type="entry name" value="Peptidase_M1"/>
</dbReference>
<evidence type="ECO:0000256" key="3">
    <source>
        <dbReference type="ARBA" id="ARBA00010136"/>
    </source>
</evidence>
<dbReference type="Pfam" id="PF01433">
    <property type="entry name" value="Peptidase_M1"/>
    <property type="match status" value="2"/>
</dbReference>
<dbReference type="GO" id="GO:0070006">
    <property type="term" value="F:metalloaminopeptidase activity"/>
    <property type="evidence" value="ECO:0007669"/>
    <property type="project" value="TreeGrafter"/>
</dbReference>
<comment type="cofactor">
    <cofactor evidence="18">
        <name>Zn(2+)</name>
        <dbReference type="ChEBI" id="CHEBI:29105"/>
    </cofactor>
    <text evidence="18">Binds 1 zinc ion per subunit.</text>
</comment>
<keyword evidence="5" id="KW-1003">Cell membrane</keyword>
<evidence type="ECO:0000256" key="7">
    <source>
        <dbReference type="ARBA" id="ARBA00022692"/>
    </source>
</evidence>
<dbReference type="PRINTS" id="PR00756">
    <property type="entry name" value="ALADIPTASE"/>
</dbReference>
<evidence type="ECO:0000256" key="5">
    <source>
        <dbReference type="ARBA" id="ARBA00022475"/>
    </source>
</evidence>
<dbReference type="Gene3D" id="2.60.40.1910">
    <property type="match status" value="2"/>
</dbReference>
<dbReference type="PANTHER" id="PTHR11533:SF294">
    <property type="entry name" value="THYROTROPIN-RELEASING HORMONE-DEGRADING ECTOENZYME"/>
    <property type="match status" value="1"/>
</dbReference>
<evidence type="ECO:0000256" key="8">
    <source>
        <dbReference type="ARBA" id="ARBA00022723"/>
    </source>
</evidence>
<feature type="active site" description="Proton acceptor" evidence="17">
    <location>
        <position position="1383"/>
    </location>
</feature>
<keyword evidence="10 18" id="KW-0862">Zinc</keyword>